<evidence type="ECO:0000313" key="3">
    <source>
        <dbReference type="Proteomes" id="UP001558474"/>
    </source>
</evidence>
<dbReference type="Pfam" id="PF13730">
    <property type="entry name" value="HTH_36"/>
    <property type="match status" value="1"/>
</dbReference>
<gene>
    <name evidence="2" type="ORF">ABFW12_26590</name>
</gene>
<evidence type="ECO:0000313" key="2">
    <source>
        <dbReference type="EMBL" id="MEX3741803.1"/>
    </source>
</evidence>
<sequence>MAHVDTKQSQAEKMAWIKAVGADTQLSHATRLVAVMAAVNLAFAKGRFRASYPMLAKISGVSIRSAYRAVDELCAHGYLDVVSFAIGRTSEYMIISLEERAEEMRQAEEEDRLAAKRRADTEQKRISDFCTRTFNRLTVAGHTEDVAVAATEAACAQFLAGASETEVDDAIAAVLVEKGAAHGHHGNREGEITQSPGQFPTPATVAGDPCQGDTGPLPR</sequence>
<keyword evidence="3" id="KW-1185">Reference proteome</keyword>
<dbReference type="EMBL" id="JBDLOU010000078">
    <property type="protein sequence ID" value="MEX3741803.1"/>
    <property type="molecule type" value="Genomic_DNA"/>
</dbReference>
<reference evidence="2 3" key="1">
    <citation type="submission" date="2024-04" db="EMBL/GenBank/DDBJ databases">
        <title>Genomic Markers of Mycobacteria.</title>
        <authorList>
            <person name="Soliman M.S."/>
            <person name="Elkholy A."/>
            <person name="Soliman N.S."/>
            <person name="Abbas A."/>
            <person name="Khayrat S."/>
            <person name="Shawky S."/>
        </authorList>
    </citation>
    <scope>NUCLEOTIDE SEQUENCE [LARGE SCALE GENOMIC DNA]</scope>
    <source>
        <strain evidence="2 3">Egy-CU-AM5</strain>
    </source>
</reference>
<dbReference type="RefSeq" id="WP_368574076.1">
    <property type="nucleotide sequence ID" value="NZ_JBDLOU010000078.1"/>
</dbReference>
<organism evidence="2 3">
    <name type="scientific">Mycolicibacterium porcinum</name>
    <dbReference type="NCBI Taxonomy" id="39693"/>
    <lineage>
        <taxon>Bacteria</taxon>
        <taxon>Bacillati</taxon>
        <taxon>Actinomycetota</taxon>
        <taxon>Actinomycetes</taxon>
        <taxon>Mycobacteriales</taxon>
        <taxon>Mycobacteriaceae</taxon>
        <taxon>Mycolicibacterium</taxon>
    </lineage>
</organism>
<comment type="caution">
    <text evidence="2">The sequence shown here is derived from an EMBL/GenBank/DDBJ whole genome shotgun (WGS) entry which is preliminary data.</text>
</comment>
<proteinExistence type="predicted"/>
<protein>
    <submittedName>
        <fullName evidence="2">Helix-turn-helix domain-containing protein</fullName>
    </submittedName>
</protein>
<accession>A0ABV3VK83</accession>
<dbReference type="Proteomes" id="UP001558474">
    <property type="component" value="Unassembled WGS sequence"/>
</dbReference>
<feature type="region of interest" description="Disordered" evidence="1">
    <location>
        <begin position="182"/>
        <end position="219"/>
    </location>
</feature>
<evidence type="ECO:0000256" key="1">
    <source>
        <dbReference type="SAM" id="MobiDB-lite"/>
    </source>
</evidence>
<name>A0ABV3VK83_9MYCO</name>